<dbReference type="EMBL" id="BTSY01000005">
    <property type="protein sequence ID" value="GMT30765.1"/>
    <property type="molecule type" value="Genomic_DNA"/>
</dbReference>
<evidence type="ECO:0000256" key="1">
    <source>
        <dbReference type="SAM" id="MobiDB-lite"/>
    </source>
</evidence>
<sequence length="95" mass="10478">GDRHQRAPVTGDCETSSNVSKEGTNLRDGGETTTQEVAMGDTTTVKEAMTALMDKVDHYEGMPRAKDDQEEELERSLHNPITFCKVSILPLVISR</sequence>
<keyword evidence="3" id="KW-1185">Reference proteome</keyword>
<evidence type="ECO:0000313" key="2">
    <source>
        <dbReference type="EMBL" id="GMT30765.1"/>
    </source>
</evidence>
<evidence type="ECO:0000313" key="3">
    <source>
        <dbReference type="Proteomes" id="UP001432322"/>
    </source>
</evidence>
<reference evidence="2" key="1">
    <citation type="submission" date="2023-10" db="EMBL/GenBank/DDBJ databases">
        <title>Genome assembly of Pristionchus species.</title>
        <authorList>
            <person name="Yoshida K."/>
            <person name="Sommer R.J."/>
        </authorList>
    </citation>
    <scope>NUCLEOTIDE SEQUENCE</scope>
    <source>
        <strain evidence="2">RS5133</strain>
    </source>
</reference>
<feature type="non-terminal residue" evidence="2">
    <location>
        <position position="1"/>
    </location>
</feature>
<feature type="region of interest" description="Disordered" evidence="1">
    <location>
        <begin position="1"/>
        <end position="33"/>
    </location>
</feature>
<feature type="compositionally biased region" description="Polar residues" evidence="1">
    <location>
        <begin position="13"/>
        <end position="23"/>
    </location>
</feature>
<accession>A0AAV5WJP0</accession>
<dbReference type="AlphaFoldDB" id="A0AAV5WJP0"/>
<proteinExistence type="predicted"/>
<protein>
    <submittedName>
        <fullName evidence="2">Uncharacterized protein</fullName>
    </submittedName>
</protein>
<gene>
    <name evidence="2" type="ORF">PFISCL1PPCAC_22062</name>
</gene>
<organism evidence="2 3">
    <name type="scientific">Pristionchus fissidentatus</name>
    <dbReference type="NCBI Taxonomy" id="1538716"/>
    <lineage>
        <taxon>Eukaryota</taxon>
        <taxon>Metazoa</taxon>
        <taxon>Ecdysozoa</taxon>
        <taxon>Nematoda</taxon>
        <taxon>Chromadorea</taxon>
        <taxon>Rhabditida</taxon>
        <taxon>Rhabditina</taxon>
        <taxon>Diplogasteromorpha</taxon>
        <taxon>Diplogasteroidea</taxon>
        <taxon>Neodiplogasteridae</taxon>
        <taxon>Pristionchus</taxon>
    </lineage>
</organism>
<name>A0AAV5WJP0_9BILA</name>
<comment type="caution">
    <text evidence="2">The sequence shown here is derived from an EMBL/GenBank/DDBJ whole genome shotgun (WGS) entry which is preliminary data.</text>
</comment>
<dbReference type="Proteomes" id="UP001432322">
    <property type="component" value="Unassembled WGS sequence"/>
</dbReference>